<proteinExistence type="predicted"/>
<dbReference type="EMBL" id="BARV01013576">
    <property type="protein sequence ID" value="GAI24079.1"/>
    <property type="molecule type" value="Genomic_DNA"/>
</dbReference>
<dbReference type="AlphaFoldDB" id="X1NZJ9"/>
<reference evidence="1" key="1">
    <citation type="journal article" date="2014" name="Front. Microbiol.">
        <title>High frequency of phylogenetically diverse reductive dehalogenase-homologous genes in deep subseafloor sedimentary metagenomes.</title>
        <authorList>
            <person name="Kawai M."/>
            <person name="Futagami T."/>
            <person name="Toyoda A."/>
            <person name="Takaki Y."/>
            <person name="Nishi S."/>
            <person name="Hori S."/>
            <person name="Arai W."/>
            <person name="Tsubouchi T."/>
            <person name="Morono Y."/>
            <person name="Uchiyama I."/>
            <person name="Ito T."/>
            <person name="Fujiyama A."/>
            <person name="Inagaki F."/>
            <person name="Takami H."/>
        </authorList>
    </citation>
    <scope>NUCLEOTIDE SEQUENCE</scope>
    <source>
        <strain evidence="1">Expedition CK06-06</strain>
    </source>
</reference>
<feature type="non-terminal residue" evidence="1">
    <location>
        <position position="1"/>
    </location>
</feature>
<gene>
    <name evidence="1" type="ORF">S06H3_24417</name>
</gene>
<name>X1NZJ9_9ZZZZ</name>
<protein>
    <submittedName>
        <fullName evidence="1">Uncharacterized protein</fullName>
    </submittedName>
</protein>
<accession>X1NZJ9</accession>
<organism evidence="1">
    <name type="scientific">marine sediment metagenome</name>
    <dbReference type="NCBI Taxonomy" id="412755"/>
    <lineage>
        <taxon>unclassified sequences</taxon>
        <taxon>metagenomes</taxon>
        <taxon>ecological metagenomes</taxon>
    </lineage>
</organism>
<sequence length="111" mass="12670">WNDRTTFKANATISSPSALHSLNLIQHNIGTQKLQSNIKRPTFLAAYYNGSFQNSYTWSGTHNNTNFLIGAQFGLQGFLNGYIQLIKIYDTDVTSQINEVHTEINNYYNIY</sequence>
<evidence type="ECO:0000313" key="1">
    <source>
        <dbReference type="EMBL" id="GAI24079.1"/>
    </source>
</evidence>
<comment type="caution">
    <text evidence="1">The sequence shown here is derived from an EMBL/GenBank/DDBJ whole genome shotgun (WGS) entry which is preliminary data.</text>
</comment>